<comment type="pathway">
    <text evidence="2 9">Cofactor biosynthesis; biotin biosynthesis; 7,8-diaminononanoate from 8-amino-7-oxononanoate (SAM route): step 1/1.</text>
</comment>
<feature type="binding site" evidence="9">
    <location>
        <position position="153"/>
    </location>
    <ligand>
        <name>substrate</name>
    </ligand>
</feature>
<reference evidence="10" key="1">
    <citation type="submission" date="2021-03" db="EMBL/GenBank/DDBJ databases">
        <authorList>
            <person name="Wang G."/>
        </authorList>
    </citation>
    <scope>NUCLEOTIDE SEQUENCE</scope>
    <source>
        <strain evidence="10">KCTC 12899</strain>
    </source>
</reference>
<feature type="binding site" evidence="9">
    <location>
        <position position="402"/>
    </location>
    <ligand>
        <name>substrate</name>
    </ligand>
</feature>
<feature type="site" description="Participates in the substrate recognition with KAPA and in a stacking interaction with the adenine ring of SAM" evidence="9">
    <location>
        <position position="25"/>
    </location>
</feature>
<dbReference type="InterPro" id="IPR049704">
    <property type="entry name" value="Aminotrans_3_PPA_site"/>
</dbReference>
<dbReference type="GO" id="GO:0004015">
    <property type="term" value="F:adenosylmethionine-8-amino-7-oxononanoate transaminase activity"/>
    <property type="evidence" value="ECO:0007669"/>
    <property type="project" value="UniProtKB-UniRule"/>
</dbReference>
<evidence type="ECO:0000256" key="6">
    <source>
        <dbReference type="ARBA" id="ARBA00022756"/>
    </source>
</evidence>
<name>A0A8J7U3A1_9BACT</name>
<comment type="subunit">
    <text evidence="9">Homodimer.</text>
</comment>
<dbReference type="Pfam" id="PF00202">
    <property type="entry name" value="Aminotran_3"/>
    <property type="match status" value="1"/>
</dbReference>
<feature type="modified residue" description="N6-(pyridoxal phosphate)lysine" evidence="9">
    <location>
        <position position="287"/>
    </location>
</feature>
<dbReference type="GO" id="GO:0005737">
    <property type="term" value="C:cytoplasm"/>
    <property type="evidence" value="ECO:0007669"/>
    <property type="project" value="UniProtKB-SubCell"/>
</dbReference>
<gene>
    <name evidence="9 10" type="primary">bioA</name>
    <name evidence="10" type="ORF">J3U88_17010</name>
</gene>
<feature type="binding site" evidence="9">
    <location>
        <begin position="120"/>
        <end position="121"/>
    </location>
    <ligand>
        <name>pyridoxal 5'-phosphate</name>
        <dbReference type="ChEBI" id="CHEBI:597326"/>
    </ligand>
</feature>
<feature type="binding site" evidence="9">
    <location>
        <position position="287"/>
    </location>
    <ligand>
        <name>substrate</name>
    </ligand>
</feature>
<dbReference type="GO" id="GO:0030170">
    <property type="term" value="F:pyridoxal phosphate binding"/>
    <property type="evidence" value="ECO:0007669"/>
    <property type="project" value="UniProtKB-UniRule"/>
</dbReference>
<keyword evidence="5 9" id="KW-0949">S-adenosyl-L-methionine</keyword>
<dbReference type="Gene3D" id="3.40.640.10">
    <property type="entry name" value="Type I PLP-dependent aspartate aminotransferase-like (Major domain)"/>
    <property type="match status" value="1"/>
</dbReference>
<dbReference type="UniPathway" id="UPA00078">
    <property type="reaction ID" value="UER00160"/>
</dbReference>
<dbReference type="GO" id="GO:0009102">
    <property type="term" value="P:biotin biosynthetic process"/>
    <property type="evidence" value="ECO:0007669"/>
    <property type="project" value="UniProtKB-UniRule"/>
</dbReference>
<dbReference type="CDD" id="cd00610">
    <property type="entry name" value="OAT_like"/>
    <property type="match status" value="1"/>
</dbReference>
<dbReference type="AlphaFoldDB" id="A0A8J7U3A1"/>
<dbReference type="Gene3D" id="3.90.1150.10">
    <property type="entry name" value="Aspartate Aminotransferase, domain 1"/>
    <property type="match status" value="1"/>
</dbReference>
<dbReference type="PROSITE" id="PS00600">
    <property type="entry name" value="AA_TRANSFER_CLASS_3"/>
    <property type="match status" value="1"/>
</dbReference>
<feature type="binding site" evidence="9">
    <location>
        <begin position="319"/>
        <end position="320"/>
    </location>
    <ligand>
        <name>pyridoxal 5'-phosphate</name>
        <dbReference type="ChEBI" id="CHEBI:597326"/>
    </ligand>
</feature>
<comment type="subcellular location">
    <subcellularLocation>
        <location evidence="9">Cytoplasm</location>
    </subcellularLocation>
</comment>
<evidence type="ECO:0000256" key="4">
    <source>
        <dbReference type="ARBA" id="ARBA00022679"/>
    </source>
</evidence>
<dbReference type="InterPro" id="IPR005815">
    <property type="entry name" value="BioA"/>
</dbReference>
<keyword evidence="4 9" id="KW-0808">Transferase</keyword>
<dbReference type="RefSeq" id="WP_207860132.1">
    <property type="nucleotide sequence ID" value="NZ_JAFREP010000016.1"/>
</dbReference>
<keyword evidence="3 9" id="KW-0032">Aminotransferase</keyword>
<comment type="caution">
    <text evidence="10">The sequence shown here is derived from an EMBL/GenBank/DDBJ whole genome shotgun (WGS) entry which is preliminary data.</text>
</comment>
<keyword evidence="11" id="KW-1185">Reference proteome</keyword>
<dbReference type="Proteomes" id="UP000664417">
    <property type="component" value="Unassembled WGS sequence"/>
</dbReference>
<evidence type="ECO:0000256" key="9">
    <source>
        <dbReference type="HAMAP-Rule" id="MF_00834"/>
    </source>
</evidence>
<dbReference type="InterPro" id="IPR015422">
    <property type="entry name" value="PyrdxlP-dep_Trfase_small"/>
</dbReference>
<dbReference type="InterPro" id="IPR015421">
    <property type="entry name" value="PyrdxlP-dep_Trfase_major"/>
</dbReference>
<comment type="catalytic activity">
    <reaction evidence="8 9">
        <text>(8S)-8-amino-7-oxononanoate + S-adenosyl-L-methionine = S-adenosyl-4-methylsulfanyl-2-oxobutanoate + (7R,8S)-7,8-diammoniononanoate</text>
        <dbReference type="Rhea" id="RHEA:16861"/>
        <dbReference type="ChEBI" id="CHEBI:16490"/>
        <dbReference type="ChEBI" id="CHEBI:59789"/>
        <dbReference type="ChEBI" id="CHEBI:149468"/>
        <dbReference type="ChEBI" id="CHEBI:149469"/>
        <dbReference type="EC" id="2.6.1.62"/>
    </reaction>
</comment>
<dbReference type="EC" id="2.6.1.62" evidence="9"/>
<feature type="binding site" evidence="9">
    <location>
        <position position="258"/>
    </location>
    <ligand>
        <name>pyridoxal 5'-phosphate</name>
        <dbReference type="ChEBI" id="CHEBI:597326"/>
    </ligand>
</feature>
<evidence type="ECO:0000256" key="2">
    <source>
        <dbReference type="ARBA" id="ARBA00005063"/>
    </source>
</evidence>
<feature type="binding site" evidence="9">
    <location>
        <position position="60"/>
    </location>
    <ligand>
        <name>substrate</name>
    </ligand>
</feature>
<comment type="function">
    <text evidence="9">Catalyzes the transfer of the alpha-amino group from S-adenosyl-L-methionine (SAM) to 7-keto-8-aminopelargonic acid (KAPA) to form 7,8-diaminopelargonic acid (DAPA). It is the only aminotransferase known to utilize SAM as an amino donor.</text>
</comment>
<protein>
    <recommendedName>
        <fullName evidence="9">Adenosylmethionine-8-amino-7-oxononanoate aminotransferase</fullName>
        <ecNumber evidence="9">2.6.1.62</ecNumber>
    </recommendedName>
    <alternativeName>
        <fullName evidence="9">7,8-diamino-pelargonic acid aminotransferase</fullName>
        <shortName evidence="9">DAPA AT</shortName>
        <shortName evidence="9">DAPA aminotransferase</shortName>
    </alternativeName>
    <alternativeName>
        <fullName evidence="9">7,8-diaminononanoate synthase</fullName>
        <shortName evidence="9">DANS</shortName>
    </alternativeName>
    <alternativeName>
        <fullName evidence="9">Diaminopelargonic acid synthase</fullName>
    </alternativeName>
</protein>
<keyword evidence="9" id="KW-0963">Cytoplasm</keyword>
<dbReference type="EMBL" id="JAFREP010000016">
    <property type="protein sequence ID" value="MBO1320178.1"/>
    <property type="molecule type" value="Genomic_DNA"/>
</dbReference>
<dbReference type="NCBIfam" id="NF004624">
    <property type="entry name" value="PRK05964.1"/>
    <property type="match status" value="1"/>
</dbReference>
<keyword evidence="7 9" id="KW-0663">Pyridoxal phosphate</keyword>
<dbReference type="FunFam" id="3.40.640.10:FF:000041">
    <property type="entry name" value="Adenosylmethionine-8-amino-7-oxononanoate aminotransferase"/>
    <property type="match status" value="1"/>
</dbReference>
<dbReference type="InterPro" id="IPR015424">
    <property type="entry name" value="PyrdxlP-dep_Trfase"/>
</dbReference>
<evidence type="ECO:0000313" key="10">
    <source>
        <dbReference type="EMBL" id="MBO1320178.1"/>
    </source>
</evidence>
<keyword evidence="6 9" id="KW-0093">Biotin biosynthesis</keyword>
<dbReference type="HAMAP" id="MF_00834">
    <property type="entry name" value="BioA"/>
    <property type="match status" value="1"/>
</dbReference>
<dbReference type="PANTHER" id="PTHR42684">
    <property type="entry name" value="ADENOSYLMETHIONINE-8-AMINO-7-OXONONANOATE AMINOTRANSFERASE"/>
    <property type="match status" value="1"/>
</dbReference>
<evidence type="ECO:0000256" key="1">
    <source>
        <dbReference type="ARBA" id="ARBA00001933"/>
    </source>
</evidence>
<comment type="similarity">
    <text evidence="9">Belongs to the class-III pyridoxal-phosphate-dependent aminotransferase family. BioA subfamily.</text>
</comment>
<evidence type="ECO:0000256" key="7">
    <source>
        <dbReference type="ARBA" id="ARBA00022898"/>
    </source>
</evidence>
<feature type="binding site" evidence="9">
    <location>
        <position position="318"/>
    </location>
    <ligand>
        <name>substrate</name>
    </ligand>
</feature>
<evidence type="ECO:0000256" key="3">
    <source>
        <dbReference type="ARBA" id="ARBA00022576"/>
    </source>
</evidence>
<dbReference type="PANTHER" id="PTHR42684:SF17">
    <property type="entry name" value="ADENOSYLMETHIONINE-8-AMINO-7-OXONONANOATE AMINOTRANSFERASE"/>
    <property type="match status" value="1"/>
</dbReference>
<dbReference type="InterPro" id="IPR005814">
    <property type="entry name" value="Aminotrans_3"/>
</dbReference>
<dbReference type="NCBIfam" id="TIGR00508">
    <property type="entry name" value="bioA"/>
    <property type="match status" value="1"/>
</dbReference>
<evidence type="ECO:0000256" key="5">
    <source>
        <dbReference type="ARBA" id="ARBA00022691"/>
    </source>
</evidence>
<evidence type="ECO:0000313" key="11">
    <source>
        <dbReference type="Proteomes" id="UP000664417"/>
    </source>
</evidence>
<accession>A0A8J7U3A1</accession>
<evidence type="ECO:0000256" key="8">
    <source>
        <dbReference type="ARBA" id="ARBA00048449"/>
    </source>
</evidence>
<comment type="cofactor">
    <cofactor evidence="1 9">
        <name>pyridoxal 5'-phosphate</name>
        <dbReference type="ChEBI" id="CHEBI:597326"/>
    </cofactor>
</comment>
<sequence>MLTSTTDTQWRQRLKFDHDHIWHPYTAIGHGPPIFPVVAADGVRLELADGRTLIDGMASWWSVIHGYNHPALTEAMKAQIDRFPHVMFGGLTHEPAIELAKTLTEMLPADLNRVFFADSGSVSVEVAVKMAVQYWLGRDQPQRQKLVTVRRGYHGDTFGAMAVCDPETGMHGWFNQNLTQHHFLPAPPLPFHADPTPRQLEAALQPLRDCLAQHGKSIAALILEPIVQGAGGMRFYHPALLRGMHGVCREHGILIIHDEIATGFGRTGKLFAMEHADVVPDIICLGKALTGGTMTLAATITSPEVADTISRKGPLMHGPTFMANPLACSSALASLRLLQTGAWQDQVHGIETRLNRGLAPCRDLPNVAEVRVLGAIGVVELKAPVNMHQIQPRFVEAGVWVRPFGKLVYVMPPYVMGADDLDHLTAAIHQVLADA</sequence>
<organism evidence="10 11">
    <name type="scientific">Acanthopleuribacter pedis</name>
    <dbReference type="NCBI Taxonomy" id="442870"/>
    <lineage>
        <taxon>Bacteria</taxon>
        <taxon>Pseudomonadati</taxon>
        <taxon>Acidobacteriota</taxon>
        <taxon>Holophagae</taxon>
        <taxon>Acanthopleuribacterales</taxon>
        <taxon>Acanthopleuribacteraceae</taxon>
        <taxon>Acanthopleuribacter</taxon>
    </lineage>
</organism>
<proteinExistence type="inferred from homology"/>
<dbReference type="SUPFAM" id="SSF53383">
    <property type="entry name" value="PLP-dependent transferases"/>
    <property type="match status" value="1"/>
</dbReference>